<evidence type="ECO:0000256" key="1">
    <source>
        <dbReference type="SAM" id="MobiDB-lite"/>
    </source>
</evidence>
<feature type="compositionally biased region" description="Acidic residues" evidence="1">
    <location>
        <begin position="80"/>
        <end position="95"/>
    </location>
</feature>
<comment type="caution">
    <text evidence="2">The sequence shown here is derived from an EMBL/GenBank/DDBJ whole genome shotgun (WGS) entry which is preliminary data.</text>
</comment>
<dbReference type="OrthoDB" id="10604328at2759"/>
<accession>A0A8X6WUA4</accession>
<evidence type="ECO:0000313" key="3">
    <source>
        <dbReference type="Proteomes" id="UP000886998"/>
    </source>
</evidence>
<feature type="region of interest" description="Disordered" evidence="1">
    <location>
        <begin position="69"/>
        <end position="95"/>
    </location>
</feature>
<evidence type="ECO:0000313" key="2">
    <source>
        <dbReference type="EMBL" id="GFY41458.1"/>
    </source>
</evidence>
<gene>
    <name evidence="2" type="ORF">TNIN_493651</name>
</gene>
<dbReference type="EMBL" id="BMAV01002514">
    <property type="protein sequence ID" value="GFY41458.1"/>
    <property type="molecule type" value="Genomic_DNA"/>
</dbReference>
<dbReference type="Proteomes" id="UP000886998">
    <property type="component" value="Unassembled WGS sequence"/>
</dbReference>
<name>A0A8X6WUA4_9ARAC</name>
<dbReference type="AlphaFoldDB" id="A0A8X6WUA4"/>
<protein>
    <submittedName>
        <fullName evidence="2">Uncharacterized protein</fullName>
    </submittedName>
</protein>
<sequence>MSSRPKKKLPFMHLFVISTKNSLNRKEGRWDKTVTVEENCSKIKYNKLANNPTKKMKLVRRQLDFQFSESKNSTHSFEVPDIDTDDDPENLNDKD</sequence>
<proteinExistence type="predicted"/>
<keyword evidence="3" id="KW-1185">Reference proteome</keyword>
<organism evidence="2 3">
    <name type="scientific">Trichonephila inaurata madagascariensis</name>
    <dbReference type="NCBI Taxonomy" id="2747483"/>
    <lineage>
        <taxon>Eukaryota</taxon>
        <taxon>Metazoa</taxon>
        <taxon>Ecdysozoa</taxon>
        <taxon>Arthropoda</taxon>
        <taxon>Chelicerata</taxon>
        <taxon>Arachnida</taxon>
        <taxon>Araneae</taxon>
        <taxon>Araneomorphae</taxon>
        <taxon>Entelegynae</taxon>
        <taxon>Araneoidea</taxon>
        <taxon>Nephilidae</taxon>
        <taxon>Trichonephila</taxon>
        <taxon>Trichonephila inaurata</taxon>
    </lineage>
</organism>
<reference evidence="2" key="1">
    <citation type="submission" date="2020-08" db="EMBL/GenBank/DDBJ databases">
        <title>Multicomponent nature underlies the extraordinary mechanical properties of spider dragline silk.</title>
        <authorList>
            <person name="Kono N."/>
            <person name="Nakamura H."/>
            <person name="Mori M."/>
            <person name="Yoshida Y."/>
            <person name="Ohtoshi R."/>
            <person name="Malay A.D."/>
            <person name="Moran D.A.P."/>
            <person name="Tomita M."/>
            <person name="Numata K."/>
            <person name="Arakawa K."/>
        </authorList>
    </citation>
    <scope>NUCLEOTIDE SEQUENCE</scope>
</reference>